<gene>
    <name evidence="2" type="ORF">ACFQ4H_19160</name>
</gene>
<dbReference type="RefSeq" id="WP_377572363.1">
    <property type="nucleotide sequence ID" value="NZ_JBHTMP010000029.1"/>
</dbReference>
<dbReference type="EMBL" id="JBHTMP010000029">
    <property type="protein sequence ID" value="MFD1323211.1"/>
    <property type="molecule type" value="Genomic_DNA"/>
</dbReference>
<dbReference type="InterPro" id="IPR011518">
    <property type="entry name" value="Transposase_36"/>
</dbReference>
<evidence type="ECO:0000313" key="2">
    <source>
        <dbReference type="EMBL" id="MFD1323211.1"/>
    </source>
</evidence>
<accession>A0ABW3YIF8</accession>
<dbReference type="Pfam" id="PF07592">
    <property type="entry name" value="DDE_Tnp_ISAZ013"/>
    <property type="match status" value="1"/>
</dbReference>
<feature type="region of interest" description="Disordered" evidence="1">
    <location>
        <begin position="398"/>
        <end position="419"/>
    </location>
</feature>
<organism evidence="2 3">
    <name type="scientific">Micromonospora sonneratiae</name>
    <dbReference type="NCBI Taxonomy" id="1184706"/>
    <lineage>
        <taxon>Bacteria</taxon>
        <taxon>Bacillati</taxon>
        <taxon>Actinomycetota</taxon>
        <taxon>Actinomycetes</taxon>
        <taxon>Micromonosporales</taxon>
        <taxon>Micromonosporaceae</taxon>
        <taxon>Micromonospora</taxon>
    </lineage>
</organism>
<name>A0ABW3YIF8_9ACTN</name>
<evidence type="ECO:0000256" key="1">
    <source>
        <dbReference type="SAM" id="MobiDB-lite"/>
    </source>
</evidence>
<feature type="compositionally biased region" description="Polar residues" evidence="1">
    <location>
        <begin position="398"/>
        <end position="408"/>
    </location>
</feature>
<feature type="compositionally biased region" description="Low complexity" evidence="1">
    <location>
        <begin position="409"/>
        <end position="419"/>
    </location>
</feature>
<dbReference type="NCBIfam" id="NF033519">
    <property type="entry name" value="transpos_ISAzo13"/>
    <property type="match status" value="1"/>
</dbReference>
<protein>
    <submittedName>
        <fullName evidence="2">ISAzo13 family transposase</fullName>
    </submittedName>
</protein>
<evidence type="ECO:0000313" key="3">
    <source>
        <dbReference type="Proteomes" id="UP001597260"/>
    </source>
</evidence>
<dbReference type="Proteomes" id="UP001597260">
    <property type="component" value="Unassembled WGS sequence"/>
</dbReference>
<keyword evidence="3" id="KW-1185">Reference proteome</keyword>
<proteinExistence type="predicted"/>
<reference evidence="3" key="1">
    <citation type="journal article" date="2019" name="Int. J. Syst. Evol. Microbiol.">
        <title>The Global Catalogue of Microorganisms (GCM) 10K type strain sequencing project: providing services to taxonomists for standard genome sequencing and annotation.</title>
        <authorList>
            <consortium name="The Broad Institute Genomics Platform"/>
            <consortium name="The Broad Institute Genome Sequencing Center for Infectious Disease"/>
            <person name="Wu L."/>
            <person name="Ma J."/>
        </authorList>
    </citation>
    <scope>NUCLEOTIDE SEQUENCE [LARGE SCALE GENOMIC DNA]</scope>
    <source>
        <strain evidence="3">JCM 31037</strain>
    </source>
</reference>
<comment type="caution">
    <text evidence="2">The sequence shown here is derived from an EMBL/GenBank/DDBJ whole genome shotgun (WGS) entry which is preliminary data.</text>
</comment>
<sequence>MAILDGLRTHLAARLDALLPHLNERQRRLLLGVEARLLGHGGIRVVARLAGVSETTVRRGVSELEAGADPMPVGRVRRGGGGRSRAEERDLGLVSALLGLVEPDERGDPCSPLRWTTKSLRNLAAELGRQGRTVSVMTVGRLLKANGFSLQGTAKTLEGDQHPDRDAQFRYLNDQVKDHQAAGQPVISVDAKKKEQVGLLPMAGREWRPSGQPVQVEDHSFFAGPRVDTVIPYGIYDMTTNTGWVNVGLDHDTAAFAVASIRAWWHARGRLDHPKATRLLITADAGGSNSYRYRLWKAELAAFASEAGLTVTVCHFPPGTSKWNKIEHRLFSHITTNWRGRPLTSHEVVLNTIAATTTRTGLRVEAVLDHGSYPTGVAVSRDQLQALPITPHAEHGQWNYSIAPTGANTAPPRADQRTTARTQALQLLTDPRLTGMSTADLNALQVRLAPAQAARSEQHRYVLRGGRRVATTGRSRSLLRDADEVLLTVLYLRQVCPQKVLCDLLGINPVTIGQAIRATRQLLDEQKITITPTVVRYFTRAEDLRTWITHAGPATHPPTLPARYPLTDPRLTGINREALHTLLEELIVPYAAAIEERRHRQRGGDRRLGTRAGVFRQKITDSDRILATILYRRRVCSLNTLAELFDVCRSTLWNAINDVLPILGDRRITIAPAQHRYATAIELLASVEQPARETDNAGNQQVVS</sequence>